<feature type="compositionally biased region" description="Low complexity" evidence="4">
    <location>
        <begin position="70"/>
        <end position="93"/>
    </location>
</feature>
<dbReference type="EMBL" id="GG745366">
    <property type="protein sequence ID" value="KNE70488.1"/>
    <property type="molecule type" value="Genomic_DNA"/>
</dbReference>
<gene>
    <name evidence="6" type="ORF">AMAG_14612</name>
</gene>
<keyword evidence="1" id="KW-0479">Metal-binding</keyword>
<dbReference type="Pfam" id="PF00628">
    <property type="entry name" value="PHD"/>
    <property type="match status" value="1"/>
</dbReference>
<keyword evidence="7" id="KW-1185">Reference proteome</keyword>
<feature type="domain" description="PHD-type" evidence="5">
    <location>
        <begin position="96"/>
        <end position="133"/>
    </location>
</feature>
<feature type="region of interest" description="Disordered" evidence="4">
    <location>
        <begin position="1"/>
        <end position="93"/>
    </location>
</feature>
<dbReference type="InterPro" id="IPR013083">
    <property type="entry name" value="Znf_RING/FYVE/PHD"/>
</dbReference>
<reference evidence="6 7" key="1">
    <citation type="submission" date="2009-11" db="EMBL/GenBank/DDBJ databases">
        <title>Annotation of Allomyces macrogynus ATCC 38327.</title>
        <authorList>
            <consortium name="The Broad Institute Genome Sequencing Platform"/>
            <person name="Russ C."/>
            <person name="Cuomo C."/>
            <person name="Burger G."/>
            <person name="Gray M.W."/>
            <person name="Holland P.W.H."/>
            <person name="King N."/>
            <person name="Lang F.B.F."/>
            <person name="Roger A.J."/>
            <person name="Ruiz-Trillo I."/>
            <person name="Young S.K."/>
            <person name="Zeng Q."/>
            <person name="Gargeya S."/>
            <person name="Fitzgerald M."/>
            <person name="Haas B."/>
            <person name="Abouelleil A."/>
            <person name="Alvarado L."/>
            <person name="Arachchi H.M."/>
            <person name="Berlin A."/>
            <person name="Chapman S.B."/>
            <person name="Gearin G."/>
            <person name="Goldberg J."/>
            <person name="Griggs A."/>
            <person name="Gujja S."/>
            <person name="Hansen M."/>
            <person name="Heiman D."/>
            <person name="Howarth C."/>
            <person name="Larimer J."/>
            <person name="Lui A."/>
            <person name="MacDonald P.J.P."/>
            <person name="McCowen C."/>
            <person name="Montmayeur A."/>
            <person name="Murphy C."/>
            <person name="Neiman D."/>
            <person name="Pearson M."/>
            <person name="Priest M."/>
            <person name="Roberts A."/>
            <person name="Saif S."/>
            <person name="Shea T."/>
            <person name="Sisk P."/>
            <person name="Stolte C."/>
            <person name="Sykes S."/>
            <person name="Wortman J."/>
            <person name="Nusbaum C."/>
            <person name="Birren B."/>
        </authorList>
    </citation>
    <scope>NUCLEOTIDE SEQUENCE [LARGE SCALE GENOMIC DNA]</scope>
    <source>
        <strain evidence="6 7">ATCC 38327</strain>
    </source>
</reference>
<dbReference type="GO" id="GO:0008270">
    <property type="term" value="F:zinc ion binding"/>
    <property type="evidence" value="ECO:0007669"/>
    <property type="project" value="UniProtKB-KW"/>
</dbReference>
<dbReference type="AlphaFoldDB" id="A0A0L0T6U0"/>
<dbReference type="InterPro" id="IPR019787">
    <property type="entry name" value="Znf_PHD-finger"/>
</dbReference>
<feature type="compositionally biased region" description="Low complexity" evidence="4">
    <location>
        <begin position="29"/>
        <end position="45"/>
    </location>
</feature>
<keyword evidence="3" id="KW-0862">Zinc</keyword>
<evidence type="ECO:0000256" key="4">
    <source>
        <dbReference type="SAM" id="MobiDB-lite"/>
    </source>
</evidence>
<dbReference type="Gene3D" id="3.30.40.10">
    <property type="entry name" value="Zinc/RING finger domain, C3HC4 (zinc finger)"/>
    <property type="match status" value="1"/>
</dbReference>
<dbReference type="VEuPathDB" id="FungiDB:AMAG_14612"/>
<name>A0A0L0T6U0_ALLM3</name>
<evidence type="ECO:0000256" key="3">
    <source>
        <dbReference type="ARBA" id="ARBA00022833"/>
    </source>
</evidence>
<reference evidence="7" key="2">
    <citation type="submission" date="2009-11" db="EMBL/GenBank/DDBJ databases">
        <title>The Genome Sequence of Allomyces macrogynus strain ATCC 38327.</title>
        <authorList>
            <consortium name="The Broad Institute Genome Sequencing Platform"/>
            <person name="Russ C."/>
            <person name="Cuomo C."/>
            <person name="Shea T."/>
            <person name="Young S.K."/>
            <person name="Zeng Q."/>
            <person name="Koehrsen M."/>
            <person name="Haas B."/>
            <person name="Borodovsky M."/>
            <person name="Guigo R."/>
            <person name="Alvarado L."/>
            <person name="Berlin A."/>
            <person name="Borenstein D."/>
            <person name="Chen Z."/>
            <person name="Engels R."/>
            <person name="Freedman E."/>
            <person name="Gellesch M."/>
            <person name="Goldberg J."/>
            <person name="Griggs A."/>
            <person name="Gujja S."/>
            <person name="Heiman D."/>
            <person name="Hepburn T."/>
            <person name="Howarth C."/>
            <person name="Jen D."/>
            <person name="Larson L."/>
            <person name="Lewis B."/>
            <person name="Mehta T."/>
            <person name="Park D."/>
            <person name="Pearson M."/>
            <person name="Roberts A."/>
            <person name="Saif S."/>
            <person name="Shenoy N."/>
            <person name="Sisk P."/>
            <person name="Stolte C."/>
            <person name="Sykes S."/>
            <person name="Walk T."/>
            <person name="White J."/>
            <person name="Yandava C."/>
            <person name="Burger G."/>
            <person name="Gray M.W."/>
            <person name="Holland P.W.H."/>
            <person name="King N."/>
            <person name="Lang F.B.F."/>
            <person name="Roger A.J."/>
            <person name="Ruiz-Trillo I."/>
            <person name="Lander E."/>
            <person name="Nusbaum C."/>
        </authorList>
    </citation>
    <scope>NUCLEOTIDE SEQUENCE [LARGE SCALE GENOMIC DNA]</scope>
    <source>
        <strain evidence="7">ATCC 38327</strain>
    </source>
</reference>
<dbReference type="InterPro" id="IPR011011">
    <property type="entry name" value="Znf_FYVE_PHD"/>
</dbReference>
<protein>
    <recommendedName>
        <fullName evidence="5">PHD-type domain-containing protein</fullName>
    </recommendedName>
</protein>
<dbReference type="Proteomes" id="UP000054350">
    <property type="component" value="Unassembled WGS sequence"/>
</dbReference>
<sequence>MSADSADLLPPSTPTTSTTKPARPRGRPARAAANAAPAASTNTAAHPLDAALKALESGNSTRPSAPARTGSASADPADTPAGAGTTAATTTTGSACAICRRGEDADDDFLQDWVMCDYCDEWLHPVCLLTPLADSPTFILTY</sequence>
<proteinExistence type="predicted"/>
<evidence type="ECO:0000313" key="6">
    <source>
        <dbReference type="EMBL" id="KNE70488.1"/>
    </source>
</evidence>
<evidence type="ECO:0000313" key="7">
    <source>
        <dbReference type="Proteomes" id="UP000054350"/>
    </source>
</evidence>
<evidence type="ECO:0000256" key="1">
    <source>
        <dbReference type="ARBA" id="ARBA00022723"/>
    </source>
</evidence>
<dbReference type="SUPFAM" id="SSF57903">
    <property type="entry name" value="FYVE/PHD zinc finger"/>
    <property type="match status" value="1"/>
</dbReference>
<accession>A0A0L0T6U0</accession>
<organism evidence="6 7">
    <name type="scientific">Allomyces macrogynus (strain ATCC 38327)</name>
    <name type="common">Allomyces javanicus var. macrogynus</name>
    <dbReference type="NCBI Taxonomy" id="578462"/>
    <lineage>
        <taxon>Eukaryota</taxon>
        <taxon>Fungi</taxon>
        <taxon>Fungi incertae sedis</taxon>
        <taxon>Blastocladiomycota</taxon>
        <taxon>Blastocladiomycetes</taxon>
        <taxon>Blastocladiales</taxon>
        <taxon>Blastocladiaceae</taxon>
        <taxon>Allomyces</taxon>
    </lineage>
</organism>
<evidence type="ECO:0000259" key="5">
    <source>
        <dbReference type="Pfam" id="PF00628"/>
    </source>
</evidence>
<keyword evidence="2" id="KW-0863">Zinc-finger</keyword>
<evidence type="ECO:0000256" key="2">
    <source>
        <dbReference type="ARBA" id="ARBA00022771"/>
    </source>
</evidence>